<comment type="similarity">
    <text evidence="2 9">Belongs to the class-IV pyridoxal-phosphate-dependent aminotransferase family.</text>
</comment>
<dbReference type="Gene3D" id="3.30.470.10">
    <property type="match status" value="1"/>
</dbReference>
<proteinExistence type="inferred from homology"/>
<keyword evidence="7 11" id="KW-0100">Branched-chain amino acid biosynthesis</keyword>
<protein>
    <recommendedName>
        <fullName evidence="11">Branched-chain-amino-acid aminotransferase</fullName>
        <ecNumber evidence="11">2.6.1.42</ecNumber>
    </recommendedName>
</protein>
<dbReference type="EC" id="2.6.1.42" evidence="11"/>
<dbReference type="NCBIfam" id="TIGR01123">
    <property type="entry name" value="ilvE_II"/>
    <property type="match status" value="1"/>
</dbReference>
<evidence type="ECO:0000256" key="4">
    <source>
        <dbReference type="ARBA" id="ARBA00022605"/>
    </source>
</evidence>
<reference evidence="12 13" key="1">
    <citation type="submission" date="2021-08" db="EMBL/GenBank/DDBJ databases">
        <title>Draft Genome Sequence of Phanerochaete sordida strain YK-624.</title>
        <authorList>
            <person name="Mori T."/>
            <person name="Dohra H."/>
            <person name="Suzuki T."/>
            <person name="Kawagishi H."/>
            <person name="Hirai H."/>
        </authorList>
    </citation>
    <scope>NUCLEOTIDE SEQUENCE [LARGE SCALE GENOMIC DNA]</scope>
    <source>
        <strain evidence="12 13">YK-624</strain>
    </source>
</reference>
<keyword evidence="13" id="KW-1185">Reference proteome</keyword>
<keyword evidence="4 11" id="KW-0028">Amino-acid biosynthesis</keyword>
<dbReference type="InterPro" id="IPR005786">
    <property type="entry name" value="B_amino_transII"/>
</dbReference>
<dbReference type="Pfam" id="PF01063">
    <property type="entry name" value="Aminotran_4"/>
    <property type="match status" value="1"/>
</dbReference>
<comment type="cofactor">
    <cofactor evidence="1 10">
        <name>pyridoxal 5'-phosphate</name>
        <dbReference type="ChEBI" id="CHEBI:597326"/>
    </cofactor>
</comment>
<dbReference type="InterPro" id="IPR001544">
    <property type="entry name" value="Aminotrans_IV"/>
</dbReference>
<dbReference type="PANTHER" id="PTHR11825">
    <property type="entry name" value="SUBGROUP IIII AMINOTRANSFERASE"/>
    <property type="match status" value="1"/>
</dbReference>
<comment type="caution">
    <text evidence="12">The sequence shown here is derived from an EMBL/GenBank/DDBJ whole genome shotgun (WGS) entry which is preliminary data.</text>
</comment>
<dbReference type="CDD" id="cd01557">
    <property type="entry name" value="BCAT_beta_family"/>
    <property type="match status" value="1"/>
</dbReference>
<dbReference type="PROSITE" id="PS00770">
    <property type="entry name" value="AA_TRANSFER_CLASS_4"/>
    <property type="match status" value="1"/>
</dbReference>
<feature type="modified residue" description="N6-(pyridoxal phosphate)lysine" evidence="8">
    <location>
        <position position="216"/>
    </location>
</feature>
<dbReference type="OrthoDB" id="1732691at2759"/>
<dbReference type="GO" id="GO:0009098">
    <property type="term" value="P:L-leucine biosynthetic process"/>
    <property type="evidence" value="ECO:0007669"/>
    <property type="project" value="TreeGrafter"/>
</dbReference>
<evidence type="ECO:0000256" key="6">
    <source>
        <dbReference type="ARBA" id="ARBA00022898"/>
    </source>
</evidence>
<dbReference type="InterPro" id="IPR043131">
    <property type="entry name" value="BCAT-like_N"/>
</dbReference>
<dbReference type="InterPro" id="IPR018300">
    <property type="entry name" value="Aminotrans_IV_CS"/>
</dbReference>
<accession>A0A9P3GMC1</accession>
<comment type="catalytic activity">
    <reaction evidence="11">
        <text>L-leucine + 2-oxoglutarate = 4-methyl-2-oxopentanoate + L-glutamate</text>
        <dbReference type="Rhea" id="RHEA:18321"/>
        <dbReference type="ChEBI" id="CHEBI:16810"/>
        <dbReference type="ChEBI" id="CHEBI:17865"/>
        <dbReference type="ChEBI" id="CHEBI:29985"/>
        <dbReference type="ChEBI" id="CHEBI:57427"/>
        <dbReference type="EC" id="2.6.1.42"/>
    </reaction>
</comment>
<dbReference type="AlphaFoldDB" id="A0A9P3GMC1"/>
<dbReference type="GO" id="GO:0004084">
    <property type="term" value="F:branched-chain-amino-acid transaminase activity"/>
    <property type="evidence" value="ECO:0007669"/>
    <property type="project" value="UniProtKB-EC"/>
</dbReference>
<dbReference type="EMBL" id="BPQB01000080">
    <property type="protein sequence ID" value="GJE98000.1"/>
    <property type="molecule type" value="Genomic_DNA"/>
</dbReference>
<dbReference type="InterPro" id="IPR043132">
    <property type="entry name" value="BCAT-like_C"/>
</dbReference>
<evidence type="ECO:0000313" key="13">
    <source>
        <dbReference type="Proteomes" id="UP000703269"/>
    </source>
</evidence>
<evidence type="ECO:0000256" key="8">
    <source>
        <dbReference type="PIRSR" id="PIRSR006468-1"/>
    </source>
</evidence>
<evidence type="ECO:0000256" key="1">
    <source>
        <dbReference type="ARBA" id="ARBA00001933"/>
    </source>
</evidence>
<evidence type="ECO:0000256" key="11">
    <source>
        <dbReference type="RuleBase" id="RU004517"/>
    </source>
</evidence>
<evidence type="ECO:0000256" key="2">
    <source>
        <dbReference type="ARBA" id="ARBA00009320"/>
    </source>
</evidence>
<gene>
    <name evidence="12" type="ORF">PsYK624_142220</name>
</gene>
<sequence>MANGSEGNGHAVRAEPLPAPLDASKLTITLADTLKPIPAAEDLVFGKHMSDHMMVSTYHPVTGWSAPEIKPYGPFVLDPVSSCFQYSTNLFEGMKAYINPEGKPQLFRPDMNMARMRRSRDRVALPAFDTDELLKLIQKLVAVEQRWIPNAPGHSLYVRPTIIGTRPSLGVAPSDHAILYVVCCPTGPFFRVSRMLSLMAVAEHVRSWPGGTGGYKLAGNYAPTFMPQAEAAKKGYDQVLWCIGDKITEAGAMNFFVSIRRDDGDIDVYTPPNDGLILPGVTRDSIMRLMSAHGTSTTLAGIAEKLHVAEREIHIADIARWAAEGRLLEVFTVGTAVVVASVGRIGVEGKPDLELPKHDGQMGPLARAVHTKLTNIQWGHEQFEGWSVVCE</sequence>
<evidence type="ECO:0000256" key="5">
    <source>
        <dbReference type="ARBA" id="ARBA00022679"/>
    </source>
</evidence>
<evidence type="ECO:0000313" key="12">
    <source>
        <dbReference type="EMBL" id="GJE98000.1"/>
    </source>
</evidence>
<keyword evidence="5 11" id="KW-0808">Transferase</keyword>
<dbReference type="InterPro" id="IPR033939">
    <property type="entry name" value="BCAT_family"/>
</dbReference>
<comment type="catalytic activity">
    <reaction evidence="11">
        <text>L-valine + 2-oxoglutarate = 3-methyl-2-oxobutanoate + L-glutamate</text>
        <dbReference type="Rhea" id="RHEA:24813"/>
        <dbReference type="ChEBI" id="CHEBI:11851"/>
        <dbReference type="ChEBI" id="CHEBI:16810"/>
        <dbReference type="ChEBI" id="CHEBI:29985"/>
        <dbReference type="ChEBI" id="CHEBI:57762"/>
        <dbReference type="EC" id="2.6.1.42"/>
    </reaction>
</comment>
<dbReference type="SUPFAM" id="SSF56752">
    <property type="entry name" value="D-aminoacid aminotransferase-like PLP-dependent enzymes"/>
    <property type="match status" value="1"/>
</dbReference>
<comment type="catalytic activity">
    <reaction evidence="11">
        <text>L-isoleucine + 2-oxoglutarate = (S)-3-methyl-2-oxopentanoate + L-glutamate</text>
        <dbReference type="Rhea" id="RHEA:24801"/>
        <dbReference type="ChEBI" id="CHEBI:16810"/>
        <dbReference type="ChEBI" id="CHEBI:29985"/>
        <dbReference type="ChEBI" id="CHEBI:35146"/>
        <dbReference type="ChEBI" id="CHEBI:58045"/>
        <dbReference type="EC" id="2.6.1.42"/>
    </reaction>
</comment>
<dbReference type="Proteomes" id="UP000703269">
    <property type="component" value="Unassembled WGS sequence"/>
</dbReference>
<evidence type="ECO:0000256" key="10">
    <source>
        <dbReference type="RuleBase" id="RU004516"/>
    </source>
</evidence>
<dbReference type="PANTHER" id="PTHR11825:SF44">
    <property type="entry name" value="BRANCHED-CHAIN-AMINO-ACID AMINOTRANSFERASE"/>
    <property type="match status" value="1"/>
</dbReference>
<dbReference type="GO" id="GO:0005739">
    <property type="term" value="C:mitochondrion"/>
    <property type="evidence" value="ECO:0007669"/>
    <property type="project" value="TreeGrafter"/>
</dbReference>
<name>A0A9P3GMC1_9APHY</name>
<dbReference type="InterPro" id="IPR036038">
    <property type="entry name" value="Aminotransferase-like"/>
</dbReference>
<dbReference type="Gene3D" id="3.20.10.10">
    <property type="entry name" value="D-amino Acid Aminotransferase, subunit A, domain 2"/>
    <property type="match status" value="1"/>
</dbReference>
<organism evidence="12 13">
    <name type="scientific">Phanerochaete sordida</name>
    <dbReference type="NCBI Taxonomy" id="48140"/>
    <lineage>
        <taxon>Eukaryota</taxon>
        <taxon>Fungi</taxon>
        <taxon>Dikarya</taxon>
        <taxon>Basidiomycota</taxon>
        <taxon>Agaricomycotina</taxon>
        <taxon>Agaricomycetes</taxon>
        <taxon>Polyporales</taxon>
        <taxon>Phanerochaetaceae</taxon>
        <taxon>Phanerochaete</taxon>
    </lineage>
</organism>
<keyword evidence="3 11" id="KW-0032">Aminotransferase</keyword>
<evidence type="ECO:0000256" key="7">
    <source>
        <dbReference type="ARBA" id="ARBA00023304"/>
    </source>
</evidence>
<evidence type="ECO:0000256" key="9">
    <source>
        <dbReference type="RuleBase" id="RU004106"/>
    </source>
</evidence>
<evidence type="ECO:0000256" key="3">
    <source>
        <dbReference type="ARBA" id="ARBA00022576"/>
    </source>
</evidence>
<keyword evidence="6 10" id="KW-0663">Pyridoxal phosphate</keyword>
<dbReference type="PIRSF" id="PIRSF006468">
    <property type="entry name" value="BCAT1"/>
    <property type="match status" value="1"/>
</dbReference>
<dbReference type="GO" id="GO:0009099">
    <property type="term" value="P:L-valine biosynthetic process"/>
    <property type="evidence" value="ECO:0007669"/>
    <property type="project" value="TreeGrafter"/>
</dbReference>